<keyword evidence="10" id="KW-1185">Reference proteome</keyword>
<dbReference type="GO" id="GO:0071555">
    <property type="term" value="P:cell wall organization"/>
    <property type="evidence" value="ECO:0007669"/>
    <property type="project" value="UniProtKB-KW"/>
</dbReference>
<organism evidence="9 10">
    <name type="scientific">Stylophora pistillata</name>
    <name type="common">Smooth cauliflower coral</name>
    <dbReference type="NCBI Taxonomy" id="50429"/>
    <lineage>
        <taxon>Eukaryota</taxon>
        <taxon>Metazoa</taxon>
        <taxon>Cnidaria</taxon>
        <taxon>Anthozoa</taxon>
        <taxon>Hexacorallia</taxon>
        <taxon>Scleractinia</taxon>
        <taxon>Astrocoeniina</taxon>
        <taxon>Pocilloporidae</taxon>
        <taxon>Stylophora</taxon>
    </lineage>
</organism>
<dbReference type="InterPro" id="IPR006664">
    <property type="entry name" value="OMP_bac"/>
</dbReference>
<gene>
    <name evidence="9" type="primary">ompA</name>
    <name evidence="9" type="ORF">AWC38_SpisGene24638</name>
</gene>
<dbReference type="UniPathway" id="UPA00219"/>
<accession>A0A2B4R5D5</accession>
<comment type="caution">
    <text evidence="9">The sequence shown here is derived from an EMBL/GenBank/DDBJ whole genome shotgun (WGS) entry which is preliminary data.</text>
</comment>
<evidence type="ECO:0000256" key="6">
    <source>
        <dbReference type="ARBA" id="ARBA00023136"/>
    </source>
</evidence>
<evidence type="ECO:0000313" key="10">
    <source>
        <dbReference type="Proteomes" id="UP000225706"/>
    </source>
</evidence>
<evidence type="ECO:0000256" key="7">
    <source>
        <dbReference type="ARBA" id="ARBA00023316"/>
    </source>
</evidence>
<evidence type="ECO:0000256" key="5">
    <source>
        <dbReference type="ARBA" id="ARBA00022984"/>
    </source>
</evidence>
<keyword evidence="3" id="KW-0808">Transferase</keyword>
<dbReference type="InterPro" id="IPR036737">
    <property type="entry name" value="OmpA-like_sf"/>
</dbReference>
<dbReference type="Proteomes" id="UP000225706">
    <property type="component" value="Unassembled WGS sequence"/>
</dbReference>
<dbReference type="EMBL" id="LSMT01002210">
    <property type="protein sequence ID" value="PFX11577.1"/>
    <property type="molecule type" value="Genomic_DNA"/>
</dbReference>
<keyword evidence="7" id="KW-0961">Cell wall biogenesis/degradation</keyword>
<dbReference type="SUPFAM" id="SSF141523">
    <property type="entry name" value="L,D-transpeptidase catalytic domain-like"/>
    <property type="match status" value="1"/>
</dbReference>
<dbReference type="GO" id="GO:0016740">
    <property type="term" value="F:transferase activity"/>
    <property type="evidence" value="ECO:0007669"/>
    <property type="project" value="UniProtKB-KW"/>
</dbReference>
<dbReference type="CDD" id="cd16913">
    <property type="entry name" value="YkuD_like"/>
    <property type="match status" value="1"/>
</dbReference>
<comment type="pathway">
    <text evidence="2">Cell wall biogenesis; peptidoglycan biosynthesis.</text>
</comment>
<dbReference type="InterPro" id="IPR006665">
    <property type="entry name" value="OmpA-like"/>
</dbReference>
<evidence type="ECO:0000313" key="9">
    <source>
        <dbReference type="EMBL" id="PFX11577.1"/>
    </source>
</evidence>
<dbReference type="SUPFAM" id="SSF103088">
    <property type="entry name" value="OmpA-like"/>
    <property type="match status" value="1"/>
</dbReference>
<evidence type="ECO:0000256" key="3">
    <source>
        <dbReference type="ARBA" id="ARBA00022679"/>
    </source>
</evidence>
<protein>
    <submittedName>
        <fullName evidence="9">Outer membrane protein A</fullName>
    </submittedName>
</protein>
<comment type="subcellular location">
    <subcellularLocation>
        <location evidence="1">Membrane</location>
    </subcellularLocation>
</comment>
<dbReference type="GO" id="GO:0016020">
    <property type="term" value="C:membrane"/>
    <property type="evidence" value="ECO:0007669"/>
    <property type="project" value="UniProtKB-SubCell"/>
</dbReference>
<proteinExistence type="predicted"/>
<dbReference type="Pfam" id="PF00691">
    <property type="entry name" value="OmpA"/>
    <property type="match status" value="1"/>
</dbReference>
<dbReference type="InterPro" id="IPR005490">
    <property type="entry name" value="LD_TPept_cat_dom"/>
</dbReference>
<dbReference type="InterPro" id="IPR038063">
    <property type="entry name" value="Transpep_catalytic_dom"/>
</dbReference>
<evidence type="ECO:0000256" key="4">
    <source>
        <dbReference type="ARBA" id="ARBA00022960"/>
    </source>
</evidence>
<dbReference type="PROSITE" id="PS51123">
    <property type="entry name" value="OMPA_2"/>
    <property type="match status" value="1"/>
</dbReference>
<dbReference type="PRINTS" id="PR01021">
    <property type="entry name" value="OMPADOMAIN"/>
</dbReference>
<name>A0A2B4R5D5_STYPI</name>
<keyword evidence="4" id="KW-0133">Cell shape</keyword>
<dbReference type="GO" id="GO:0008360">
    <property type="term" value="P:regulation of cell shape"/>
    <property type="evidence" value="ECO:0007669"/>
    <property type="project" value="UniProtKB-KW"/>
</dbReference>
<reference evidence="10" key="1">
    <citation type="journal article" date="2017" name="bioRxiv">
        <title>Comparative analysis of the genomes of Stylophora pistillata and Acropora digitifera provides evidence for extensive differences between species of corals.</title>
        <authorList>
            <person name="Voolstra C.R."/>
            <person name="Li Y."/>
            <person name="Liew Y.J."/>
            <person name="Baumgarten S."/>
            <person name="Zoccola D."/>
            <person name="Flot J.-F."/>
            <person name="Tambutte S."/>
            <person name="Allemand D."/>
            <person name="Aranda M."/>
        </authorList>
    </citation>
    <scope>NUCLEOTIDE SEQUENCE [LARGE SCALE GENOMIC DNA]</scope>
</reference>
<keyword evidence="6" id="KW-0472">Membrane</keyword>
<dbReference type="CDD" id="cd07185">
    <property type="entry name" value="OmpA_C-like"/>
    <property type="match status" value="1"/>
</dbReference>
<evidence type="ECO:0000256" key="2">
    <source>
        <dbReference type="ARBA" id="ARBA00004752"/>
    </source>
</evidence>
<feature type="domain" description="OmpA-like" evidence="8">
    <location>
        <begin position="138"/>
        <end position="254"/>
    </location>
</feature>
<sequence length="310" mass="34951">MDIDDLKKAEQKGHEFTQNLTKEYLDFAMRETDKYNDQLDASHFAVKGIQAAAGLHVLPENPDVWGIADQGALGELHKYRERLMFAFHKSGKVIDPALAAQAVVLFDCWVEEQAEGWQPENIAKCRDGFMTALKKLEESVRTEAPTFMIWFALNSATLTPEGQEEIDQIMKVAKHLTHHKFVIHCVTDGIGGRAFNLKLSQDRAETVKAAVLKAGLDASRIESAVGIKPGSTPTGTFKTYAKKERDGKTIEGLEVFYFYKTRFHKKATFHSPLEGEHPIVKEREELFRARKPSSSGCVILRPEDAKWIYL</sequence>
<dbReference type="AlphaFoldDB" id="A0A2B4R5D5"/>
<evidence type="ECO:0000259" key="8">
    <source>
        <dbReference type="PROSITE" id="PS51123"/>
    </source>
</evidence>
<dbReference type="Gene3D" id="3.30.1330.60">
    <property type="entry name" value="OmpA-like domain"/>
    <property type="match status" value="1"/>
</dbReference>
<evidence type="ECO:0000256" key="1">
    <source>
        <dbReference type="ARBA" id="ARBA00004370"/>
    </source>
</evidence>
<keyword evidence="5" id="KW-0573">Peptidoglycan synthesis</keyword>